<evidence type="ECO:0000256" key="2">
    <source>
        <dbReference type="ARBA" id="ARBA00022448"/>
    </source>
</evidence>
<keyword evidence="9 13" id="KW-0066">ATP synthesis</keyword>
<proteinExistence type="inferred from homology"/>
<evidence type="ECO:0000256" key="10">
    <source>
        <dbReference type="ARBA" id="ARBA00025198"/>
    </source>
</evidence>
<dbReference type="Proteomes" id="UP000324996">
    <property type="component" value="Unassembled WGS sequence"/>
</dbReference>
<dbReference type="Pfam" id="PF00430">
    <property type="entry name" value="ATP-synt_B"/>
    <property type="match status" value="1"/>
</dbReference>
<comment type="function">
    <text evidence="10 13">F(1)F(0) ATP synthase produces ATP from ADP in the presence of a proton or sodium gradient. F-type ATPases consist of two structural domains, F(1) containing the extramembraneous catalytic core and F(0) containing the membrane proton channel, linked together by a central stalk and a peripheral stalk. During catalysis, ATP synthesis in the catalytic domain of F(1) is coupled via a rotary mechanism of the central stalk subunits to proton translocation.</text>
</comment>
<keyword evidence="7 13" id="KW-0406">Ion transport</keyword>
<keyword evidence="4 13" id="KW-0812">Transmembrane</keyword>
<comment type="subunit">
    <text evidence="13">F-type ATPases have 2 components, F(1) - the catalytic core - and F(0) - the membrane proton channel. F(1) has five subunits: alpha(3), beta(3), gamma(1), delta(1), epsilon(1). F(0) has three main subunits: a(1), b(2) and c(10-14). The alpha and beta chains form an alternating ring which encloses part of the gamma chain. F(1) is attached to F(0) by a central stalk formed by the gamma and epsilon chains, while a peripheral stalk is formed by the delta and b chains.</text>
</comment>
<sequence length="163" mass="17819">MPQFDPALFAPQIIWLMIAFGVLWLVMARIGLPRVERTMVERSEQIEADLDAARQMSAKSDELTAAYEATLSEARAKAAAIAERTKADIRQRTDQLMAETQAKLDARMVETQAEIDKEFRSALSEVDGVAAEVAASIIARLAGEELAAKDLEAVVSQVRSEAA</sequence>
<dbReference type="InterPro" id="IPR002146">
    <property type="entry name" value="ATP_synth_b/b'su_bac/chlpt"/>
</dbReference>
<keyword evidence="13" id="KW-1003">Cell membrane</keyword>
<evidence type="ECO:0000256" key="6">
    <source>
        <dbReference type="ARBA" id="ARBA00022989"/>
    </source>
</evidence>
<evidence type="ECO:0000256" key="5">
    <source>
        <dbReference type="ARBA" id="ARBA00022781"/>
    </source>
</evidence>
<dbReference type="PANTHER" id="PTHR33445:SF1">
    <property type="entry name" value="ATP SYNTHASE SUBUNIT B"/>
    <property type="match status" value="1"/>
</dbReference>
<dbReference type="CDD" id="cd06503">
    <property type="entry name" value="ATP-synt_Fo_b"/>
    <property type="match status" value="1"/>
</dbReference>
<dbReference type="EMBL" id="BKCN01000005">
    <property type="protein sequence ID" value="GER03715.1"/>
    <property type="molecule type" value="Genomic_DNA"/>
</dbReference>
<evidence type="ECO:0000256" key="14">
    <source>
        <dbReference type="RuleBase" id="RU003848"/>
    </source>
</evidence>
<comment type="caution">
    <text evidence="15">The sequence shown here is derived from an EMBL/GenBank/DDBJ whole genome shotgun (WGS) entry which is preliminary data.</text>
</comment>
<evidence type="ECO:0000256" key="1">
    <source>
        <dbReference type="ARBA" id="ARBA00005513"/>
    </source>
</evidence>
<evidence type="ECO:0000313" key="15">
    <source>
        <dbReference type="EMBL" id="GER03715.1"/>
    </source>
</evidence>
<reference evidence="15 16" key="1">
    <citation type="submission" date="2019-09" db="EMBL/GenBank/DDBJ databases">
        <title>NBRP : Genome information of microbial organism related human and environment.</title>
        <authorList>
            <person name="Hattori M."/>
            <person name="Oshima K."/>
            <person name="Inaba H."/>
            <person name="Suda W."/>
            <person name="Sakamoto M."/>
            <person name="Iino T."/>
            <person name="Kitahara M."/>
            <person name="Oshida Y."/>
            <person name="Iida T."/>
            <person name="Kudo T."/>
            <person name="Itoh T."/>
            <person name="Ohkuma M."/>
        </authorList>
    </citation>
    <scope>NUCLEOTIDE SEQUENCE [LARGE SCALE GENOMIC DNA]</scope>
    <source>
        <strain evidence="15 16">Q-1</strain>
    </source>
</reference>
<evidence type="ECO:0000313" key="16">
    <source>
        <dbReference type="Proteomes" id="UP000324996"/>
    </source>
</evidence>
<keyword evidence="16" id="KW-1185">Reference proteome</keyword>
<dbReference type="RefSeq" id="WP_042085894.1">
    <property type="nucleotide sequence ID" value="NZ_BKCN01000005.1"/>
</dbReference>
<protein>
    <recommendedName>
        <fullName evidence="13">ATP synthase subunit b</fullName>
    </recommendedName>
    <alternativeName>
        <fullName evidence="13">ATP synthase F(0) sector subunit b</fullName>
    </alternativeName>
    <alternativeName>
        <fullName evidence="13">ATPase subunit I</fullName>
    </alternativeName>
    <alternativeName>
        <fullName evidence="13">F-type ATPase subunit b</fullName>
        <shortName evidence="13">F-ATPase subunit b</shortName>
    </alternativeName>
</protein>
<comment type="similarity">
    <text evidence="1 13 14">Belongs to the ATPase B chain family.</text>
</comment>
<evidence type="ECO:0000256" key="13">
    <source>
        <dbReference type="HAMAP-Rule" id="MF_01398"/>
    </source>
</evidence>
<organism evidence="15 16">
    <name type="scientific">Iodidimonas nitroreducens</name>
    <dbReference type="NCBI Taxonomy" id="1236968"/>
    <lineage>
        <taxon>Bacteria</taxon>
        <taxon>Pseudomonadati</taxon>
        <taxon>Pseudomonadota</taxon>
        <taxon>Alphaproteobacteria</taxon>
        <taxon>Iodidimonadales</taxon>
        <taxon>Iodidimonadaceae</taxon>
        <taxon>Iodidimonas</taxon>
    </lineage>
</organism>
<keyword evidence="5 13" id="KW-0375">Hydrogen ion transport</keyword>
<dbReference type="GO" id="GO:0046933">
    <property type="term" value="F:proton-transporting ATP synthase activity, rotational mechanism"/>
    <property type="evidence" value="ECO:0007669"/>
    <property type="project" value="UniProtKB-UniRule"/>
</dbReference>
<accession>A0A5A7N7V1</accession>
<dbReference type="GO" id="GO:0045259">
    <property type="term" value="C:proton-transporting ATP synthase complex"/>
    <property type="evidence" value="ECO:0007669"/>
    <property type="project" value="UniProtKB-KW"/>
</dbReference>
<dbReference type="GO" id="GO:0046961">
    <property type="term" value="F:proton-transporting ATPase activity, rotational mechanism"/>
    <property type="evidence" value="ECO:0007669"/>
    <property type="project" value="TreeGrafter"/>
</dbReference>
<evidence type="ECO:0000256" key="3">
    <source>
        <dbReference type="ARBA" id="ARBA00022547"/>
    </source>
</evidence>
<evidence type="ECO:0000256" key="11">
    <source>
        <dbReference type="ARBA" id="ARBA00025614"/>
    </source>
</evidence>
<keyword evidence="8 13" id="KW-0472">Membrane</keyword>
<dbReference type="InterPro" id="IPR050059">
    <property type="entry name" value="ATP_synthase_B_chain"/>
</dbReference>
<dbReference type="HAMAP" id="MF_01398">
    <property type="entry name" value="ATP_synth_b_bprime"/>
    <property type="match status" value="1"/>
</dbReference>
<dbReference type="GO" id="GO:0005886">
    <property type="term" value="C:plasma membrane"/>
    <property type="evidence" value="ECO:0007669"/>
    <property type="project" value="UniProtKB-SubCell"/>
</dbReference>
<comment type="subcellular location">
    <subcellularLocation>
        <location evidence="13">Cell membrane</location>
        <topology evidence="13">Single-pass membrane protein</topology>
    </subcellularLocation>
    <subcellularLocation>
        <location evidence="12">Endomembrane system</location>
        <topology evidence="12">Single-pass membrane protein</topology>
    </subcellularLocation>
</comment>
<evidence type="ECO:0000256" key="9">
    <source>
        <dbReference type="ARBA" id="ARBA00023310"/>
    </source>
</evidence>
<evidence type="ECO:0000256" key="12">
    <source>
        <dbReference type="ARBA" id="ARBA00037847"/>
    </source>
</evidence>
<comment type="function">
    <text evidence="11">Component of the F(0) channel, it forms part of the peripheral stalk, linking F(1) to F(0). The b'-subunit is a diverged and duplicated form of b found in plants and photosynthetic bacteria.</text>
</comment>
<evidence type="ECO:0000256" key="7">
    <source>
        <dbReference type="ARBA" id="ARBA00023065"/>
    </source>
</evidence>
<evidence type="ECO:0000256" key="4">
    <source>
        <dbReference type="ARBA" id="ARBA00022692"/>
    </source>
</evidence>
<keyword evidence="3 13" id="KW-0138">CF(0)</keyword>
<keyword evidence="6 13" id="KW-1133">Transmembrane helix</keyword>
<keyword evidence="2 13" id="KW-0813">Transport</keyword>
<evidence type="ECO:0000256" key="8">
    <source>
        <dbReference type="ARBA" id="ARBA00023136"/>
    </source>
</evidence>
<dbReference type="AlphaFoldDB" id="A0A5A7N7V1"/>
<dbReference type="GO" id="GO:0012505">
    <property type="term" value="C:endomembrane system"/>
    <property type="evidence" value="ECO:0007669"/>
    <property type="project" value="UniProtKB-SubCell"/>
</dbReference>
<name>A0A5A7N7V1_9PROT</name>
<gene>
    <name evidence="15" type="primary">atpF2</name>
    <name evidence="13" type="synonym">atpF</name>
    <name evidence="15" type="ORF">JCM17846_13970</name>
</gene>
<dbReference type="PANTHER" id="PTHR33445">
    <property type="entry name" value="ATP SYNTHASE SUBUNIT B', CHLOROPLASTIC"/>
    <property type="match status" value="1"/>
</dbReference>
<feature type="transmembrane region" description="Helical" evidence="13">
    <location>
        <begin position="12"/>
        <end position="32"/>
    </location>
</feature>